<dbReference type="EMBL" id="MKCS01000001">
    <property type="protein sequence ID" value="OHX12281.1"/>
    <property type="molecule type" value="Genomic_DNA"/>
</dbReference>
<accession>A0A1S1WYA5</accession>
<feature type="transmembrane region" description="Helical" evidence="1">
    <location>
        <begin position="163"/>
        <end position="185"/>
    </location>
</feature>
<keyword evidence="1" id="KW-0472">Membrane</keyword>
<keyword evidence="1" id="KW-1133">Transmembrane helix</keyword>
<feature type="domain" description="Acyltransferase 3" evidence="2">
    <location>
        <begin position="5"/>
        <end position="260"/>
    </location>
</feature>
<feature type="transmembrane region" description="Helical" evidence="1">
    <location>
        <begin position="224"/>
        <end position="242"/>
    </location>
</feature>
<gene>
    <name evidence="3" type="ORF">BI347_01250</name>
</gene>
<dbReference type="RefSeq" id="WP_071115146.1">
    <property type="nucleotide sequence ID" value="NZ_MKCS01000001.1"/>
</dbReference>
<comment type="caution">
    <text evidence="3">The sequence shown here is derived from an EMBL/GenBank/DDBJ whole genome shotgun (WGS) entry which is preliminary data.</text>
</comment>
<dbReference type="Proteomes" id="UP000180088">
    <property type="component" value="Unassembled WGS sequence"/>
</dbReference>
<organism evidence="3 4">
    <name type="scientific">Chromobacterium sphagni</name>
    <dbReference type="NCBI Taxonomy" id="1903179"/>
    <lineage>
        <taxon>Bacteria</taxon>
        <taxon>Pseudomonadati</taxon>
        <taxon>Pseudomonadota</taxon>
        <taxon>Betaproteobacteria</taxon>
        <taxon>Neisseriales</taxon>
        <taxon>Chromobacteriaceae</taxon>
        <taxon>Chromobacterium</taxon>
    </lineage>
</organism>
<proteinExistence type="predicted"/>
<evidence type="ECO:0000313" key="4">
    <source>
        <dbReference type="Proteomes" id="UP000180088"/>
    </source>
</evidence>
<feature type="transmembrane region" description="Helical" evidence="1">
    <location>
        <begin position="6"/>
        <end position="23"/>
    </location>
</feature>
<reference evidence="3 4" key="1">
    <citation type="submission" date="2016-09" db="EMBL/GenBank/DDBJ databases">
        <title>Chromobacterium muskegensis sp. nov., an insecticidal bacterium isolated from Sphagnum bogs.</title>
        <authorList>
            <person name="Sparks M.E."/>
            <person name="Blackburn M.B."/>
            <person name="Gundersen-Rindal D.E."/>
            <person name="Mitchell A."/>
            <person name="Farrar R."/>
            <person name="Kuhar D."/>
        </authorList>
    </citation>
    <scope>NUCLEOTIDE SEQUENCE [LARGE SCALE GENOMIC DNA]</scope>
    <source>
        <strain evidence="3 4">37-2</strain>
    </source>
</reference>
<dbReference type="Pfam" id="PF01757">
    <property type="entry name" value="Acyl_transf_3"/>
    <property type="match status" value="1"/>
</dbReference>
<feature type="transmembrane region" description="Helical" evidence="1">
    <location>
        <begin position="131"/>
        <end position="151"/>
    </location>
</feature>
<dbReference type="InterPro" id="IPR002656">
    <property type="entry name" value="Acyl_transf_3_dom"/>
</dbReference>
<name>A0A1S1WYA5_9NEIS</name>
<protein>
    <recommendedName>
        <fullName evidence="2">Acyltransferase 3 domain-containing protein</fullName>
    </recommendedName>
</protein>
<dbReference type="AlphaFoldDB" id="A0A1S1WYA5"/>
<feature type="transmembrane region" description="Helical" evidence="1">
    <location>
        <begin position="106"/>
        <end position="124"/>
    </location>
</feature>
<feature type="transmembrane region" description="Helical" evidence="1">
    <location>
        <begin position="197"/>
        <end position="218"/>
    </location>
</feature>
<dbReference type="OrthoDB" id="9814807at2"/>
<feature type="transmembrane region" description="Helical" evidence="1">
    <location>
        <begin position="44"/>
        <end position="63"/>
    </location>
</feature>
<keyword evidence="1" id="KW-0812">Transmembrane</keyword>
<evidence type="ECO:0000259" key="2">
    <source>
        <dbReference type="Pfam" id="PF01757"/>
    </source>
</evidence>
<sequence>MEKFQLAVDYFFILSGFVLTHAYKDKLSNSNFLRSFIRDRVARLYPLHLATLFILMFLNIWFVEITKGQWLEQGWSYQDGRTYTLSLHLLLLNNIGLTPGGPSWNAPAWSISVEFWINILLAGIALKMRKYLLAFCITAFMLAYSTLFFSIGSLGDFYKNIGFINTGMLRGIAGMTAGVLCYAAYQKILPAIGKRSRISIILLALLSIVFQFCLIAGWPHFEHAEFLIVPISAAAVISLALLEGVYKNASMSGALEWLGSAPTPYA</sequence>
<dbReference type="STRING" id="1903179.BI347_01250"/>
<evidence type="ECO:0000256" key="1">
    <source>
        <dbReference type="SAM" id="Phobius"/>
    </source>
</evidence>
<dbReference type="GO" id="GO:0016747">
    <property type="term" value="F:acyltransferase activity, transferring groups other than amino-acyl groups"/>
    <property type="evidence" value="ECO:0007669"/>
    <property type="project" value="InterPro"/>
</dbReference>
<evidence type="ECO:0000313" key="3">
    <source>
        <dbReference type="EMBL" id="OHX12281.1"/>
    </source>
</evidence>